<dbReference type="PANTHER" id="PTHR30146:SF138">
    <property type="entry name" value="TRANSCRIPTIONAL REGULATORY PROTEIN"/>
    <property type="match status" value="1"/>
</dbReference>
<dbReference type="PROSITE" id="PS00356">
    <property type="entry name" value="HTH_LACI_1"/>
    <property type="match status" value="1"/>
</dbReference>
<keyword evidence="3" id="KW-0804">Transcription</keyword>
<reference evidence="6 7" key="1">
    <citation type="submission" date="2023-07" db="EMBL/GenBank/DDBJ databases">
        <title>Sorghum-associated microbial communities from plants grown in Nebraska, USA.</title>
        <authorList>
            <person name="Schachtman D."/>
        </authorList>
    </citation>
    <scope>NUCLEOTIDE SEQUENCE [LARGE SCALE GENOMIC DNA]</scope>
    <source>
        <strain evidence="6 7">DS994</strain>
    </source>
</reference>
<proteinExistence type="predicted"/>
<gene>
    <name evidence="6" type="ORF">J2T22_001927</name>
</gene>
<comment type="caution">
    <text evidence="6">The sequence shown here is derived from an EMBL/GenBank/DDBJ whole genome shotgun (WGS) entry which is preliminary data.</text>
</comment>
<sequence length="161" mass="17248">MADVAVAAGVSVATVSNVLNQPDVVAPDTREKVREAMRALQYTPPAQVVRRSEQEPGTRQPKPNPAGATEWGPCSFPKAKSAAHINPYFTADQADQVRAALQAAGPGEGYASLSDLVVAATMEEVKRLQRKYNEGQTWPGIPAGKLRRGRPTLGEATTRKE</sequence>
<dbReference type="Pfam" id="PF18064">
    <property type="entry name" value="CB_ParB_C"/>
    <property type="match status" value="1"/>
</dbReference>
<evidence type="ECO:0000256" key="3">
    <source>
        <dbReference type="ARBA" id="ARBA00023163"/>
    </source>
</evidence>
<dbReference type="Proteomes" id="UP001226389">
    <property type="component" value="Unassembled WGS sequence"/>
</dbReference>
<dbReference type="PROSITE" id="PS50932">
    <property type="entry name" value="HTH_LACI_2"/>
    <property type="match status" value="1"/>
</dbReference>
<feature type="region of interest" description="Disordered" evidence="4">
    <location>
        <begin position="39"/>
        <end position="75"/>
    </location>
</feature>
<keyword evidence="1" id="KW-0805">Transcription regulation</keyword>
<organism evidence="6 7">
    <name type="scientific">Pseudarthrobacter defluvii</name>
    <dbReference type="NCBI Taxonomy" id="410837"/>
    <lineage>
        <taxon>Bacteria</taxon>
        <taxon>Bacillati</taxon>
        <taxon>Actinomycetota</taxon>
        <taxon>Actinomycetes</taxon>
        <taxon>Micrococcales</taxon>
        <taxon>Micrococcaceae</taxon>
        <taxon>Pseudarthrobacter</taxon>
    </lineage>
</organism>
<dbReference type="InterPro" id="IPR000843">
    <property type="entry name" value="HTH_LacI"/>
</dbReference>
<evidence type="ECO:0000259" key="5">
    <source>
        <dbReference type="PROSITE" id="PS50932"/>
    </source>
</evidence>
<dbReference type="Gene3D" id="6.10.180.30">
    <property type="match status" value="1"/>
</dbReference>
<evidence type="ECO:0000256" key="4">
    <source>
        <dbReference type="SAM" id="MobiDB-lite"/>
    </source>
</evidence>
<name>A0ABT9UGG7_9MICC</name>
<dbReference type="EMBL" id="JAUSSY010000006">
    <property type="protein sequence ID" value="MDQ0118741.1"/>
    <property type="molecule type" value="Genomic_DNA"/>
</dbReference>
<feature type="domain" description="HTH lacI-type" evidence="5">
    <location>
        <begin position="1"/>
        <end position="51"/>
    </location>
</feature>
<dbReference type="Gene3D" id="1.10.260.40">
    <property type="entry name" value="lambda repressor-like DNA-binding domains"/>
    <property type="match status" value="1"/>
</dbReference>
<dbReference type="SUPFAM" id="SSF47413">
    <property type="entry name" value="lambda repressor-like DNA-binding domains"/>
    <property type="match status" value="1"/>
</dbReference>
<evidence type="ECO:0000256" key="1">
    <source>
        <dbReference type="ARBA" id="ARBA00023015"/>
    </source>
</evidence>
<evidence type="ECO:0000313" key="6">
    <source>
        <dbReference type="EMBL" id="MDQ0118741.1"/>
    </source>
</evidence>
<dbReference type="SMART" id="SM00354">
    <property type="entry name" value="HTH_LACI"/>
    <property type="match status" value="1"/>
</dbReference>
<dbReference type="Pfam" id="PF00356">
    <property type="entry name" value="LacI"/>
    <property type="match status" value="1"/>
</dbReference>
<dbReference type="PANTHER" id="PTHR30146">
    <property type="entry name" value="LACI-RELATED TRANSCRIPTIONAL REPRESSOR"/>
    <property type="match status" value="1"/>
</dbReference>
<evidence type="ECO:0000256" key="2">
    <source>
        <dbReference type="ARBA" id="ARBA00023125"/>
    </source>
</evidence>
<dbReference type="CDD" id="cd01392">
    <property type="entry name" value="HTH_LacI"/>
    <property type="match status" value="1"/>
</dbReference>
<dbReference type="InterPro" id="IPR040851">
    <property type="entry name" value="ParB-like_C"/>
</dbReference>
<protein>
    <recommendedName>
        <fullName evidence="5">HTH lacI-type domain-containing protein</fullName>
    </recommendedName>
</protein>
<keyword evidence="7" id="KW-1185">Reference proteome</keyword>
<dbReference type="InterPro" id="IPR010982">
    <property type="entry name" value="Lambda_DNA-bd_dom_sf"/>
</dbReference>
<evidence type="ECO:0000313" key="7">
    <source>
        <dbReference type="Proteomes" id="UP001226389"/>
    </source>
</evidence>
<dbReference type="RefSeq" id="WP_307489953.1">
    <property type="nucleotide sequence ID" value="NZ_JAUSSY010000006.1"/>
</dbReference>
<feature type="region of interest" description="Disordered" evidence="4">
    <location>
        <begin position="135"/>
        <end position="161"/>
    </location>
</feature>
<accession>A0ABT9UGG7</accession>
<keyword evidence="2" id="KW-0238">DNA-binding</keyword>